<dbReference type="PANTHER" id="PTHR21660:SF57">
    <property type="entry name" value="PAAI THIOESTERASE"/>
    <property type="match status" value="1"/>
</dbReference>
<dbReference type="InterPro" id="IPR029069">
    <property type="entry name" value="HotDog_dom_sf"/>
</dbReference>
<evidence type="ECO:0000313" key="5">
    <source>
        <dbReference type="Proteomes" id="UP000574317"/>
    </source>
</evidence>
<evidence type="ECO:0000256" key="1">
    <source>
        <dbReference type="ARBA" id="ARBA00008324"/>
    </source>
</evidence>
<evidence type="ECO:0000259" key="3">
    <source>
        <dbReference type="Pfam" id="PF03061"/>
    </source>
</evidence>
<feature type="domain" description="Thioesterase" evidence="3">
    <location>
        <begin position="79"/>
        <end position="155"/>
    </location>
</feature>
<dbReference type="GO" id="GO:0047617">
    <property type="term" value="F:fatty acyl-CoA hydrolase activity"/>
    <property type="evidence" value="ECO:0007669"/>
    <property type="project" value="InterPro"/>
</dbReference>
<dbReference type="FunFam" id="3.10.129.10:FF:000033">
    <property type="entry name" value="acyl-coenzyme A thioesterase 13"/>
    <property type="match status" value="1"/>
</dbReference>
<proteinExistence type="inferred from homology"/>
<dbReference type="EMBL" id="JAAOAO010000716">
    <property type="protein sequence ID" value="KAF5532692.1"/>
    <property type="molecule type" value="Genomic_DNA"/>
</dbReference>
<keyword evidence="5" id="KW-1185">Reference proteome</keyword>
<gene>
    <name evidence="4" type="ORF">FNAPI_12884</name>
</gene>
<protein>
    <submittedName>
        <fullName evidence="4">Thioesterase superfamily</fullName>
    </submittedName>
</protein>
<reference evidence="4 5" key="1">
    <citation type="submission" date="2020-05" db="EMBL/GenBank/DDBJ databases">
        <title>Identification and distribution of gene clusters putatively required for synthesis of sphingolipid metabolism inhibitors in phylogenetically diverse species of the filamentous fungus Fusarium.</title>
        <authorList>
            <person name="Kim H.-S."/>
            <person name="Busman M."/>
            <person name="Brown D.W."/>
            <person name="Divon H."/>
            <person name="Uhlig S."/>
            <person name="Proctor R.H."/>
        </authorList>
    </citation>
    <scope>NUCLEOTIDE SEQUENCE [LARGE SCALE GENOMIC DNA]</scope>
    <source>
        <strain evidence="4 5">NRRL 25196</strain>
    </source>
</reference>
<evidence type="ECO:0000313" key="4">
    <source>
        <dbReference type="EMBL" id="KAF5532692.1"/>
    </source>
</evidence>
<comment type="similarity">
    <text evidence="1">Belongs to the thioesterase PaaI family.</text>
</comment>
<dbReference type="InterPro" id="IPR003736">
    <property type="entry name" value="PAAI_dom"/>
</dbReference>
<dbReference type="SUPFAM" id="SSF54637">
    <property type="entry name" value="Thioesterase/thiol ester dehydrase-isomerase"/>
    <property type="match status" value="1"/>
</dbReference>
<dbReference type="Pfam" id="PF03061">
    <property type="entry name" value="4HBT"/>
    <property type="match status" value="1"/>
</dbReference>
<sequence length="184" mass="19450">MSGKVKLNPTKFTQAVVRSFMADSGLEPRYVPQATDVDSAFDHKIPILTLLALFRVTSATEGKVDFELDIQKEHTNRLQTIHGGTLASLVDLGGSLAVASSGRFATGVSTDLNVTYLSPGGRPGDVLKGTATLDKIGKTLAFTQVTFTNSKGQLAARGSHTKYVTGTMGEDGPFVAPAEFSDVD</sequence>
<dbReference type="NCBIfam" id="TIGR00369">
    <property type="entry name" value="unchar_dom_1"/>
    <property type="match status" value="1"/>
</dbReference>
<organism evidence="4 5">
    <name type="scientific">Fusarium napiforme</name>
    <dbReference type="NCBI Taxonomy" id="42672"/>
    <lineage>
        <taxon>Eukaryota</taxon>
        <taxon>Fungi</taxon>
        <taxon>Dikarya</taxon>
        <taxon>Ascomycota</taxon>
        <taxon>Pezizomycotina</taxon>
        <taxon>Sordariomycetes</taxon>
        <taxon>Hypocreomycetidae</taxon>
        <taxon>Hypocreales</taxon>
        <taxon>Nectriaceae</taxon>
        <taxon>Fusarium</taxon>
        <taxon>Fusarium fujikuroi species complex</taxon>
    </lineage>
</organism>
<dbReference type="CDD" id="cd03443">
    <property type="entry name" value="PaaI_thioesterase"/>
    <property type="match status" value="1"/>
</dbReference>
<dbReference type="Gene3D" id="3.10.129.10">
    <property type="entry name" value="Hotdog Thioesterase"/>
    <property type="match status" value="1"/>
</dbReference>
<comment type="caution">
    <text evidence="4">The sequence shown here is derived from an EMBL/GenBank/DDBJ whole genome shotgun (WGS) entry which is preliminary data.</text>
</comment>
<dbReference type="InterPro" id="IPR006683">
    <property type="entry name" value="Thioestr_dom"/>
</dbReference>
<evidence type="ECO:0000256" key="2">
    <source>
        <dbReference type="ARBA" id="ARBA00022801"/>
    </source>
</evidence>
<dbReference type="AlphaFoldDB" id="A0A8H5IAW4"/>
<name>A0A8H5IAW4_9HYPO</name>
<accession>A0A8H5IAW4</accession>
<dbReference type="Proteomes" id="UP000574317">
    <property type="component" value="Unassembled WGS sequence"/>
</dbReference>
<keyword evidence="2" id="KW-0378">Hydrolase</keyword>
<dbReference type="InterPro" id="IPR039298">
    <property type="entry name" value="ACOT13"/>
</dbReference>
<dbReference type="PANTHER" id="PTHR21660">
    <property type="entry name" value="THIOESTERASE SUPERFAMILY MEMBER-RELATED"/>
    <property type="match status" value="1"/>
</dbReference>